<dbReference type="GO" id="GO:0051087">
    <property type="term" value="F:protein-folding chaperone binding"/>
    <property type="evidence" value="ECO:0007669"/>
    <property type="project" value="TreeGrafter"/>
</dbReference>
<evidence type="ECO:0000313" key="3">
    <source>
        <dbReference type="EMBL" id="CAD8480172.1"/>
    </source>
</evidence>
<dbReference type="Pfam" id="PF00226">
    <property type="entry name" value="DnaJ"/>
    <property type="match status" value="1"/>
</dbReference>
<feature type="chain" id="PRO_5031326024" description="J domain-containing protein" evidence="1">
    <location>
        <begin position="22"/>
        <end position="330"/>
    </location>
</feature>
<accession>A0A7S0HDB1</accession>
<dbReference type="GO" id="GO:0044183">
    <property type="term" value="F:protein folding chaperone"/>
    <property type="evidence" value="ECO:0007669"/>
    <property type="project" value="TreeGrafter"/>
</dbReference>
<dbReference type="SMART" id="SM00271">
    <property type="entry name" value="DnaJ"/>
    <property type="match status" value="1"/>
</dbReference>
<dbReference type="SUPFAM" id="SSF46565">
    <property type="entry name" value="Chaperone J-domain"/>
    <property type="match status" value="1"/>
</dbReference>
<gene>
    <name evidence="3" type="ORF">PANT1444_LOCUS6484</name>
</gene>
<dbReference type="InterPro" id="IPR001623">
    <property type="entry name" value="DnaJ_domain"/>
</dbReference>
<dbReference type="PROSITE" id="PS50076">
    <property type="entry name" value="DNAJ_2"/>
    <property type="match status" value="1"/>
</dbReference>
<dbReference type="AlphaFoldDB" id="A0A7S0HDB1"/>
<dbReference type="PANTHER" id="PTHR43948">
    <property type="entry name" value="DNAJ HOMOLOG SUBFAMILY B"/>
    <property type="match status" value="1"/>
</dbReference>
<organism evidence="3">
    <name type="scientific">Phaeocystis antarctica</name>
    <dbReference type="NCBI Taxonomy" id="33657"/>
    <lineage>
        <taxon>Eukaryota</taxon>
        <taxon>Haptista</taxon>
        <taxon>Haptophyta</taxon>
        <taxon>Prymnesiophyceae</taxon>
        <taxon>Phaeocystales</taxon>
        <taxon>Phaeocystaceae</taxon>
        <taxon>Phaeocystis</taxon>
    </lineage>
</organism>
<dbReference type="GO" id="GO:0005634">
    <property type="term" value="C:nucleus"/>
    <property type="evidence" value="ECO:0007669"/>
    <property type="project" value="TreeGrafter"/>
</dbReference>
<dbReference type="GO" id="GO:0051082">
    <property type="term" value="F:unfolded protein binding"/>
    <property type="evidence" value="ECO:0007669"/>
    <property type="project" value="TreeGrafter"/>
</dbReference>
<proteinExistence type="predicted"/>
<dbReference type="PANTHER" id="PTHR43948:SF10">
    <property type="entry name" value="MRJ, ISOFORM E"/>
    <property type="match status" value="1"/>
</dbReference>
<reference evidence="3" key="1">
    <citation type="submission" date="2021-01" db="EMBL/GenBank/DDBJ databases">
        <authorList>
            <person name="Corre E."/>
            <person name="Pelletier E."/>
            <person name="Niang G."/>
            <person name="Scheremetjew M."/>
            <person name="Finn R."/>
            <person name="Kale V."/>
            <person name="Holt S."/>
            <person name="Cochrane G."/>
            <person name="Meng A."/>
            <person name="Brown T."/>
            <person name="Cohen L."/>
        </authorList>
    </citation>
    <scope>NUCLEOTIDE SEQUENCE</scope>
    <source>
        <strain evidence="3">CCMP1374</strain>
    </source>
</reference>
<dbReference type="InterPro" id="IPR036869">
    <property type="entry name" value="J_dom_sf"/>
</dbReference>
<dbReference type="CDD" id="cd06257">
    <property type="entry name" value="DnaJ"/>
    <property type="match status" value="1"/>
</dbReference>
<feature type="domain" description="J" evidence="2">
    <location>
        <begin position="57"/>
        <end position="124"/>
    </location>
</feature>
<keyword evidence="1" id="KW-0732">Signal</keyword>
<evidence type="ECO:0000256" key="1">
    <source>
        <dbReference type="SAM" id="SignalP"/>
    </source>
</evidence>
<sequence>MLSSLPLVAACLCVTVSSIHAVAISTRPYSTAALRPRPAVARCLPPVAYQSGGSDVDPYKTLGVERDASTAEIKKAFRDKALSAHPDKNPDLDREEAQARFSGIGDAYEILKSPEKRKEYDTYGRVGTAASRGQGGYESQEEMFNEFMRRYYGQQQEMEERPPPPKPFPQPEMEAWIRADPATVEAASRACGFSTEKDEIRATFAGKLGTVSAVDARDRSVKLLVMVSPGRAAEVWYPVDALWDPRLVKAGFEVTVCADAEAMGRAARAAGISTEKDEIRASFAGKRGTVLLADNNDQTAKVRVTMQPAVDDKPAEVSLCWFPIAALEPA</sequence>
<dbReference type="Gene3D" id="1.10.287.110">
    <property type="entry name" value="DnaJ domain"/>
    <property type="match status" value="1"/>
</dbReference>
<dbReference type="EMBL" id="HBEP01011545">
    <property type="protein sequence ID" value="CAD8480172.1"/>
    <property type="molecule type" value="Transcribed_RNA"/>
</dbReference>
<dbReference type="GO" id="GO:0005737">
    <property type="term" value="C:cytoplasm"/>
    <property type="evidence" value="ECO:0007669"/>
    <property type="project" value="TreeGrafter"/>
</dbReference>
<name>A0A7S0HDB1_9EUKA</name>
<protein>
    <recommendedName>
        <fullName evidence="2">J domain-containing protein</fullName>
    </recommendedName>
</protein>
<feature type="signal peptide" evidence="1">
    <location>
        <begin position="1"/>
        <end position="21"/>
    </location>
</feature>
<evidence type="ECO:0000259" key="2">
    <source>
        <dbReference type="PROSITE" id="PS50076"/>
    </source>
</evidence>
<dbReference type="PRINTS" id="PR00625">
    <property type="entry name" value="JDOMAIN"/>
</dbReference>